<evidence type="ECO:0000256" key="7">
    <source>
        <dbReference type="ARBA" id="ARBA00022692"/>
    </source>
</evidence>
<dbReference type="InterPro" id="IPR050382">
    <property type="entry name" value="MFS_Na/Anion_cotransporter"/>
</dbReference>
<evidence type="ECO:0000256" key="5">
    <source>
        <dbReference type="ARBA" id="ARBA00022448"/>
    </source>
</evidence>
<evidence type="ECO:0000256" key="20">
    <source>
        <dbReference type="ARBA" id="ARBA00051612"/>
    </source>
</evidence>
<comment type="catalytic activity">
    <reaction evidence="17">
        <text>N-acetylneuraminate(in) + H(+)(in) = N-acetylneuraminate(out) + H(+)(out)</text>
        <dbReference type="Rhea" id="RHEA:28987"/>
        <dbReference type="ChEBI" id="CHEBI:15378"/>
        <dbReference type="ChEBI" id="CHEBI:35418"/>
    </reaction>
    <physiologicalReaction direction="right-to-left" evidence="17">
        <dbReference type="Rhea" id="RHEA:28989"/>
    </physiologicalReaction>
</comment>
<evidence type="ECO:0000256" key="25">
    <source>
        <dbReference type="ARBA" id="ARBA00081925"/>
    </source>
</evidence>
<keyword evidence="7 27" id="KW-0812">Transmembrane</keyword>
<keyword evidence="12" id="KW-0325">Glycoprotein</keyword>
<evidence type="ECO:0000259" key="28">
    <source>
        <dbReference type="PROSITE" id="PS50850"/>
    </source>
</evidence>
<evidence type="ECO:0000256" key="2">
    <source>
        <dbReference type="ARBA" id="ARBA00004554"/>
    </source>
</evidence>
<keyword evidence="10" id="KW-0770">Synapse</keyword>
<feature type="transmembrane region" description="Helical" evidence="27">
    <location>
        <begin position="266"/>
        <end position="291"/>
    </location>
</feature>
<feature type="transmembrane region" description="Helical" evidence="27">
    <location>
        <begin position="529"/>
        <end position="548"/>
    </location>
</feature>
<keyword evidence="9 27" id="KW-1133">Transmembrane helix</keyword>
<dbReference type="SUPFAM" id="SSF103473">
    <property type="entry name" value="MFS general substrate transporter"/>
    <property type="match status" value="1"/>
</dbReference>
<feature type="transmembrane region" description="Helical" evidence="27">
    <location>
        <begin position="492"/>
        <end position="517"/>
    </location>
</feature>
<evidence type="ECO:0000313" key="30">
    <source>
        <dbReference type="Proteomes" id="UP000594262"/>
    </source>
</evidence>
<dbReference type="GO" id="GO:0015293">
    <property type="term" value="F:symporter activity"/>
    <property type="evidence" value="ECO:0007669"/>
    <property type="project" value="UniProtKB-KW"/>
</dbReference>
<organism evidence="29 30">
    <name type="scientific">Clytia hemisphaerica</name>
    <dbReference type="NCBI Taxonomy" id="252671"/>
    <lineage>
        <taxon>Eukaryota</taxon>
        <taxon>Metazoa</taxon>
        <taxon>Cnidaria</taxon>
        <taxon>Hydrozoa</taxon>
        <taxon>Hydroidolina</taxon>
        <taxon>Leptothecata</taxon>
        <taxon>Obeliida</taxon>
        <taxon>Clytiidae</taxon>
        <taxon>Clytia</taxon>
    </lineage>
</organism>
<feature type="region of interest" description="Disordered" evidence="26">
    <location>
        <begin position="1"/>
        <end position="34"/>
    </location>
</feature>
<comment type="function">
    <text evidence="21">Receptor for CM101, a polysaccharide produced by group B Streptococcus with antipathoangiogenic properties.</text>
</comment>
<dbReference type="GO" id="GO:0016323">
    <property type="term" value="C:basolateral plasma membrane"/>
    <property type="evidence" value="ECO:0007669"/>
    <property type="project" value="UniProtKB-SubCell"/>
</dbReference>
<evidence type="ECO:0000256" key="27">
    <source>
        <dbReference type="SAM" id="Phobius"/>
    </source>
</evidence>
<evidence type="ECO:0000256" key="19">
    <source>
        <dbReference type="ARBA" id="ARBA00051447"/>
    </source>
</evidence>
<comment type="catalytic activity">
    <reaction evidence="19">
        <text>L-glutamate(out) = L-glutamate(in)</text>
        <dbReference type="Rhea" id="RHEA:66336"/>
        <dbReference type="ChEBI" id="CHEBI:29985"/>
    </reaction>
    <physiologicalReaction direction="left-to-right" evidence="19">
        <dbReference type="Rhea" id="RHEA:66337"/>
    </physiologicalReaction>
</comment>
<dbReference type="Pfam" id="PF07690">
    <property type="entry name" value="MFS_1"/>
    <property type="match status" value="1"/>
</dbReference>
<evidence type="ECO:0000256" key="17">
    <source>
        <dbReference type="ARBA" id="ARBA00050625"/>
    </source>
</evidence>
<evidence type="ECO:0000256" key="15">
    <source>
        <dbReference type="ARBA" id="ARBA00050101"/>
    </source>
</evidence>
<dbReference type="PROSITE" id="PS50850">
    <property type="entry name" value="MFS"/>
    <property type="match status" value="1"/>
</dbReference>
<feature type="transmembrane region" description="Helical" evidence="27">
    <location>
        <begin position="208"/>
        <end position="227"/>
    </location>
</feature>
<evidence type="ECO:0000256" key="26">
    <source>
        <dbReference type="SAM" id="MobiDB-lite"/>
    </source>
</evidence>
<evidence type="ECO:0000313" key="29">
    <source>
        <dbReference type="EnsemblMetazoa" id="CLYHEMP010980.1"/>
    </source>
</evidence>
<dbReference type="InterPro" id="IPR020846">
    <property type="entry name" value="MFS_dom"/>
</dbReference>
<feature type="domain" description="Major facilitator superfamily (MFS) profile" evidence="28">
    <location>
        <begin position="122"/>
        <end position="553"/>
    </location>
</feature>
<comment type="catalytic activity">
    <reaction evidence="20">
        <text>D-glucuronate(out) + H(+)(out) = D-glucuronate(in) + H(+)(in)</text>
        <dbReference type="Rhea" id="RHEA:72591"/>
        <dbReference type="ChEBI" id="CHEBI:15378"/>
        <dbReference type="ChEBI" id="CHEBI:58720"/>
    </reaction>
    <physiologicalReaction direction="left-to-right" evidence="20">
        <dbReference type="Rhea" id="RHEA:72592"/>
    </physiologicalReaction>
</comment>
<keyword evidence="11 27" id="KW-0472">Membrane</keyword>
<feature type="transmembrane region" description="Helical" evidence="27">
    <location>
        <begin position="438"/>
        <end position="459"/>
    </location>
</feature>
<sequence>MSKMSEEQNEQQKTLYHQKAHNIEAETPMPLSDNLEVDKRVTANGSKKQPLYHQNSFEDGGSTASDILHLYGKKNTARVKLSISYSEGGTRSYLEQPPSIEDCLETNDDFRFQSRTCKCLPKRYVLALLSFFGFFNVYCLRVDLSVTLVAMTSNHTRVRADGTEYTALAEFQWNRELQGHLLAAFYYGYIITQIPGGYIAARFGGKNLFGFAILISGFLTLLTPLAAKEHWVLLFVLRLVEGLCEGCIYPAMYSIWSRWAPPMERAALVTIPHSGSYAGSVAGTLLAGYLCEVCGWSWVFYFFGILALIWVVVWQILASDSPEDDNHISNVERRMILESLESEHTSQKLSDDLPWFSIFTSLPFISIAVAHTCEGWAFGLIQTSFPKYLSEALNYRIFKSGQYTSLIYFLMGFSTFVSGQLSSCLRRRGVSATVLRKVFTGVGFILSALSFMIAPNIYYHEISAGLLIFGAGLEGIAWAGFGVNHLDIAPQYAAILIGITNTCATVPNIIVPIVVGIISKTGERSDWMLVFYISGLTLIVGTSFYIVFGSGEVQPWAGGVENEEGEKESLLNDFSTKEDMDEIENDNETKDVANENKIDKES</sequence>
<evidence type="ECO:0000256" key="9">
    <source>
        <dbReference type="ARBA" id="ARBA00022989"/>
    </source>
</evidence>
<keyword evidence="6" id="KW-1003">Cell membrane</keyword>
<evidence type="ECO:0000256" key="23">
    <source>
        <dbReference type="ARBA" id="ARBA00080244"/>
    </source>
</evidence>
<evidence type="ECO:0000256" key="14">
    <source>
        <dbReference type="ARBA" id="ARBA00023329"/>
    </source>
</evidence>
<dbReference type="Gene3D" id="1.20.1250.20">
    <property type="entry name" value="MFS general substrate transporter like domains"/>
    <property type="match status" value="2"/>
</dbReference>
<keyword evidence="5" id="KW-0813">Transport</keyword>
<evidence type="ECO:0000256" key="18">
    <source>
        <dbReference type="ARBA" id="ARBA00051403"/>
    </source>
</evidence>
<feature type="region of interest" description="Disordered" evidence="26">
    <location>
        <begin position="561"/>
        <end position="602"/>
    </location>
</feature>
<evidence type="ECO:0000256" key="10">
    <source>
        <dbReference type="ARBA" id="ARBA00023018"/>
    </source>
</evidence>
<proteinExistence type="predicted"/>
<evidence type="ECO:0000256" key="22">
    <source>
        <dbReference type="ARBA" id="ARBA00069713"/>
    </source>
</evidence>
<dbReference type="CDD" id="cd17318">
    <property type="entry name" value="MFS_SLC17"/>
    <property type="match status" value="1"/>
</dbReference>
<evidence type="ECO:0000256" key="1">
    <source>
        <dbReference type="ARBA" id="ARBA00004432"/>
    </source>
</evidence>
<evidence type="ECO:0000256" key="3">
    <source>
        <dbReference type="ARBA" id="ARBA00004638"/>
    </source>
</evidence>
<evidence type="ECO:0000256" key="13">
    <source>
        <dbReference type="ARBA" id="ARBA00023228"/>
    </source>
</evidence>
<evidence type="ECO:0000256" key="16">
    <source>
        <dbReference type="ARBA" id="ARBA00050554"/>
    </source>
</evidence>
<reference evidence="29" key="1">
    <citation type="submission" date="2021-01" db="UniProtKB">
        <authorList>
            <consortium name="EnsemblMetazoa"/>
        </authorList>
    </citation>
    <scope>IDENTIFICATION</scope>
</reference>
<keyword evidence="14" id="KW-0968">Cytoplasmic vesicle</keyword>
<dbReference type="Proteomes" id="UP000594262">
    <property type="component" value="Unplaced"/>
</dbReference>
<comment type="subcellular location">
    <subcellularLocation>
        <location evidence="2">Basolateral cell membrane</location>
        <topology evidence="2">Multi-pass membrane protein</topology>
    </subcellularLocation>
    <subcellularLocation>
        <location evidence="3">Cytoplasmic vesicle</location>
        <location evidence="3">Secretory vesicle membrane</location>
        <topology evidence="3">Multi-pass membrane protein</topology>
    </subcellularLocation>
    <subcellularLocation>
        <location evidence="1">Cytoplasmic vesicle</location>
        <location evidence="1">Secretory vesicle</location>
        <location evidence="1">Synaptic vesicle membrane</location>
    </subcellularLocation>
    <subcellularLocation>
        <location evidence="4">Lysosome membrane</location>
    </subcellularLocation>
</comment>
<comment type="catalytic activity">
    <reaction evidence="16">
        <text>L-aspartate(out) = L-aspartate(in)</text>
        <dbReference type="Rhea" id="RHEA:66332"/>
        <dbReference type="ChEBI" id="CHEBI:29991"/>
    </reaction>
    <physiologicalReaction direction="left-to-right" evidence="16">
        <dbReference type="Rhea" id="RHEA:66333"/>
    </physiologicalReaction>
</comment>
<dbReference type="EnsemblMetazoa" id="CLYHEMT010980.1">
    <property type="protein sequence ID" value="CLYHEMP010980.1"/>
    <property type="gene ID" value="CLYHEMG010980"/>
</dbReference>
<dbReference type="GO" id="GO:0006820">
    <property type="term" value="P:monoatomic anion transport"/>
    <property type="evidence" value="ECO:0007669"/>
    <property type="project" value="TreeGrafter"/>
</dbReference>
<dbReference type="GO" id="GO:0030672">
    <property type="term" value="C:synaptic vesicle membrane"/>
    <property type="evidence" value="ECO:0007669"/>
    <property type="project" value="UniProtKB-SubCell"/>
</dbReference>
<dbReference type="FunFam" id="1.20.1250.20:FF:000003">
    <property type="entry name" value="Solute carrier family 17 member 3"/>
    <property type="match status" value="1"/>
</dbReference>
<accession>A0A7M5WSP1</accession>
<feature type="compositionally biased region" description="Basic and acidic residues" evidence="26">
    <location>
        <begin position="567"/>
        <end position="578"/>
    </location>
</feature>
<dbReference type="PANTHER" id="PTHR11662">
    <property type="entry name" value="SOLUTE CARRIER FAMILY 17"/>
    <property type="match status" value="1"/>
</dbReference>
<dbReference type="GO" id="GO:0005765">
    <property type="term" value="C:lysosomal membrane"/>
    <property type="evidence" value="ECO:0007669"/>
    <property type="project" value="UniProtKB-SubCell"/>
</dbReference>
<keyword evidence="8" id="KW-0769">Symport</keyword>
<dbReference type="FunFam" id="1.20.1250.20:FF:000067">
    <property type="entry name" value="sialin isoform X2"/>
    <property type="match status" value="1"/>
</dbReference>
<evidence type="ECO:0000256" key="21">
    <source>
        <dbReference type="ARBA" id="ARBA00056891"/>
    </source>
</evidence>
<comment type="catalytic activity">
    <reaction evidence="15">
        <text>2 nitrate(out) + H(+)(out) = 2 nitrate(in) + H(+)(in)</text>
        <dbReference type="Rhea" id="RHEA:71539"/>
        <dbReference type="ChEBI" id="CHEBI:15378"/>
        <dbReference type="ChEBI" id="CHEBI:17632"/>
    </reaction>
    <physiologicalReaction direction="left-to-right" evidence="15">
        <dbReference type="Rhea" id="RHEA:71540"/>
    </physiologicalReaction>
</comment>
<feature type="transmembrane region" description="Helical" evidence="27">
    <location>
        <begin position="181"/>
        <end position="201"/>
    </location>
</feature>
<dbReference type="AlphaFoldDB" id="A0A7M5WSP1"/>
<comment type="catalytic activity">
    <reaction evidence="18">
        <text>N-acetyl-L-aspartyl-L-glutamate(out) = N-acetyl-L-aspartyl-L-glutamate(in)</text>
        <dbReference type="Rhea" id="RHEA:72599"/>
        <dbReference type="ChEBI" id="CHEBI:76931"/>
    </reaction>
    <physiologicalReaction direction="left-to-right" evidence="18">
        <dbReference type="Rhea" id="RHEA:72600"/>
    </physiologicalReaction>
</comment>
<evidence type="ECO:0000256" key="24">
    <source>
        <dbReference type="ARBA" id="ARBA00081195"/>
    </source>
</evidence>
<dbReference type="PANTHER" id="PTHR11662:SF399">
    <property type="entry name" value="FI19708P1-RELATED"/>
    <property type="match status" value="1"/>
</dbReference>
<dbReference type="OrthoDB" id="2250022at2759"/>
<evidence type="ECO:0000256" key="6">
    <source>
        <dbReference type="ARBA" id="ARBA00022475"/>
    </source>
</evidence>
<name>A0A7M5WSP1_9CNID</name>
<dbReference type="GO" id="GO:0046942">
    <property type="term" value="P:carboxylic acid transport"/>
    <property type="evidence" value="ECO:0007669"/>
    <property type="project" value="UniProtKB-ARBA"/>
</dbReference>
<feature type="transmembrane region" description="Helical" evidence="27">
    <location>
        <begin position="298"/>
        <end position="317"/>
    </location>
</feature>
<evidence type="ECO:0000256" key="12">
    <source>
        <dbReference type="ARBA" id="ARBA00023180"/>
    </source>
</evidence>
<feature type="compositionally biased region" description="Basic and acidic residues" evidence="26">
    <location>
        <begin position="587"/>
        <end position="602"/>
    </location>
</feature>
<keyword evidence="30" id="KW-1185">Reference proteome</keyword>
<evidence type="ECO:0000256" key="11">
    <source>
        <dbReference type="ARBA" id="ARBA00023136"/>
    </source>
</evidence>
<protein>
    <recommendedName>
        <fullName evidence="22">Sialin</fullName>
    </recommendedName>
    <alternativeName>
        <fullName evidence="25">H(+)/nitrate cotransporter</fullName>
    </alternativeName>
    <alternativeName>
        <fullName evidence="23">H(+)/sialic acid cotransporter</fullName>
    </alternativeName>
    <alternativeName>
        <fullName evidence="24">Vesicular excitatory amino acid transporter</fullName>
    </alternativeName>
</protein>
<keyword evidence="13" id="KW-0458">Lysosome</keyword>
<feature type="transmembrane region" description="Helical" evidence="27">
    <location>
        <begin position="124"/>
        <end position="144"/>
    </location>
</feature>
<evidence type="ECO:0000256" key="8">
    <source>
        <dbReference type="ARBA" id="ARBA00022847"/>
    </source>
</evidence>
<feature type="transmembrane region" description="Helical" evidence="27">
    <location>
        <begin position="466"/>
        <end position="486"/>
    </location>
</feature>
<dbReference type="InterPro" id="IPR036259">
    <property type="entry name" value="MFS_trans_sf"/>
</dbReference>
<feature type="transmembrane region" description="Helical" evidence="27">
    <location>
        <begin position="401"/>
        <end position="418"/>
    </location>
</feature>
<evidence type="ECO:0000256" key="4">
    <source>
        <dbReference type="ARBA" id="ARBA00004656"/>
    </source>
</evidence>
<dbReference type="InterPro" id="IPR011701">
    <property type="entry name" value="MFS"/>
</dbReference>